<evidence type="ECO:0000313" key="6">
    <source>
        <dbReference type="Proteomes" id="UP000308697"/>
    </source>
</evidence>
<evidence type="ECO:0000256" key="3">
    <source>
        <dbReference type="SAM" id="SignalP"/>
    </source>
</evidence>
<evidence type="ECO:0000256" key="2">
    <source>
        <dbReference type="SAM" id="MobiDB-lite"/>
    </source>
</evidence>
<comment type="similarity">
    <text evidence="1">Belongs to the N-acetylmuramoyl-L-alanine amidase 2 family.</text>
</comment>
<gene>
    <name evidence="5" type="ORF">FCH28_34180</name>
</gene>
<dbReference type="EMBL" id="SUMB01000016">
    <property type="protein sequence ID" value="TJZ42558.1"/>
    <property type="molecule type" value="Genomic_DNA"/>
</dbReference>
<sequence length="421" mass="44519">MRSLLVTCLGVACAAALAPGLAPTAAGARTGVPRTAGHSPAASEPPGSTQSLPIAADPGPTARRALGDTSPAPGSRGLTAHPVRPFSLVGVVWDDADAELHGRIQVRTRPTGTAAWSPWQDVQPHHDDAPDLDAADRYGTRVRGSTAPLWVGESDAVQLRITPAPGRRARGDLPRGLRLELVDPGAAPPAPAAAAELPALDKAASEEAVAKDPERTAAHRYVGPRPRIVTRAGWGADESLRRGDHRYTDTVRAAFVHHSASGNNYTCAQAPSVIRAIYRYDVQSTHWRDMGYNFLVDKCGTVYEGRAGGVTEPVLGAHTRGFNENSMGVAVLGTFATTEPPRAAVRGVARLTAWKLGLYGADPRGTTRLTSAGGNRFEQGREAGLNVISGHRDGFHTHCPGTRLYEKLGQIRDFAAQLQGR</sequence>
<evidence type="ECO:0000313" key="5">
    <source>
        <dbReference type="EMBL" id="TJZ42558.1"/>
    </source>
</evidence>
<dbReference type="Gene3D" id="3.40.80.10">
    <property type="entry name" value="Peptidoglycan recognition protein-like"/>
    <property type="match status" value="1"/>
</dbReference>
<dbReference type="CDD" id="cd06583">
    <property type="entry name" value="PGRP"/>
    <property type="match status" value="1"/>
</dbReference>
<reference evidence="5 6" key="1">
    <citation type="submission" date="2019-04" db="EMBL/GenBank/DDBJ databases">
        <title>Streptomyces piniterrae sp. nov., a heliquinomycin-producing actinomycete isolated from rhizosphere soil of Pinus yunnanensis.</title>
        <authorList>
            <person name="Zhuang X."/>
            <person name="Zhao J."/>
        </authorList>
    </citation>
    <scope>NUCLEOTIDE SEQUENCE [LARGE SCALE GENOMIC DNA]</scope>
    <source>
        <strain evidence="6">jys28</strain>
    </source>
</reference>
<dbReference type="Pfam" id="PF01510">
    <property type="entry name" value="Amidase_2"/>
    <property type="match status" value="1"/>
</dbReference>
<dbReference type="SUPFAM" id="SSF55846">
    <property type="entry name" value="N-acetylmuramoyl-L-alanine amidase-like"/>
    <property type="match status" value="1"/>
</dbReference>
<dbReference type="OrthoDB" id="514320at2"/>
<feature type="chain" id="PRO_5020540534" evidence="3">
    <location>
        <begin position="29"/>
        <end position="421"/>
    </location>
</feature>
<organism evidence="5 6">
    <name type="scientific">Streptomyces piniterrae</name>
    <dbReference type="NCBI Taxonomy" id="2571125"/>
    <lineage>
        <taxon>Bacteria</taxon>
        <taxon>Bacillati</taxon>
        <taxon>Actinomycetota</taxon>
        <taxon>Actinomycetes</taxon>
        <taxon>Kitasatosporales</taxon>
        <taxon>Streptomycetaceae</taxon>
        <taxon>Streptomyces</taxon>
    </lineage>
</organism>
<dbReference type="InterPro" id="IPR036505">
    <property type="entry name" value="Amidase/PGRP_sf"/>
</dbReference>
<dbReference type="SMART" id="SM00701">
    <property type="entry name" value="PGRP"/>
    <property type="match status" value="1"/>
</dbReference>
<dbReference type="PANTHER" id="PTHR11022">
    <property type="entry name" value="PEPTIDOGLYCAN RECOGNITION PROTEIN"/>
    <property type="match status" value="1"/>
</dbReference>
<evidence type="ECO:0000259" key="4">
    <source>
        <dbReference type="SMART" id="SM00701"/>
    </source>
</evidence>
<dbReference type="InterPro" id="IPR006619">
    <property type="entry name" value="PGRP_domain_met/bac"/>
</dbReference>
<dbReference type="InterPro" id="IPR002502">
    <property type="entry name" value="Amidase_domain"/>
</dbReference>
<dbReference type="GO" id="GO:0008270">
    <property type="term" value="F:zinc ion binding"/>
    <property type="evidence" value="ECO:0007669"/>
    <property type="project" value="InterPro"/>
</dbReference>
<feature type="region of interest" description="Disordered" evidence="2">
    <location>
        <begin position="29"/>
        <end position="81"/>
    </location>
</feature>
<keyword evidence="3" id="KW-0732">Signal</keyword>
<evidence type="ECO:0000256" key="1">
    <source>
        <dbReference type="ARBA" id="ARBA00007553"/>
    </source>
</evidence>
<dbReference type="AlphaFoldDB" id="A0A4V5MJP3"/>
<protein>
    <submittedName>
        <fullName evidence="5">N-acetylmuramoyl-L-alanine amidase</fullName>
    </submittedName>
</protein>
<keyword evidence="6" id="KW-1185">Reference proteome</keyword>
<comment type="caution">
    <text evidence="5">The sequence shown here is derived from an EMBL/GenBank/DDBJ whole genome shotgun (WGS) entry which is preliminary data.</text>
</comment>
<proteinExistence type="inferred from homology"/>
<dbReference type="PANTHER" id="PTHR11022:SF41">
    <property type="entry name" value="PEPTIDOGLYCAN-RECOGNITION PROTEIN LC-RELATED"/>
    <property type="match status" value="1"/>
</dbReference>
<dbReference type="GO" id="GO:0009253">
    <property type="term" value="P:peptidoglycan catabolic process"/>
    <property type="evidence" value="ECO:0007669"/>
    <property type="project" value="InterPro"/>
</dbReference>
<feature type="signal peptide" evidence="3">
    <location>
        <begin position="1"/>
        <end position="28"/>
    </location>
</feature>
<accession>A0A4V5MJP3</accession>
<dbReference type="RefSeq" id="WP_136744292.1">
    <property type="nucleotide sequence ID" value="NZ_SUMB01000016.1"/>
</dbReference>
<dbReference type="GO" id="GO:0008745">
    <property type="term" value="F:N-acetylmuramoyl-L-alanine amidase activity"/>
    <property type="evidence" value="ECO:0007669"/>
    <property type="project" value="InterPro"/>
</dbReference>
<dbReference type="Proteomes" id="UP000308697">
    <property type="component" value="Unassembled WGS sequence"/>
</dbReference>
<dbReference type="InterPro" id="IPR015510">
    <property type="entry name" value="PGRP"/>
</dbReference>
<name>A0A4V5MJP3_9ACTN</name>
<feature type="domain" description="Peptidoglycan recognition protein family" evidence="4">
    <location>
        <begin position="226"/>
        <end position="374"/>
    </location>
</feature>